<dbReference type="RefSeq" id="WP_210660173.1">
    <property type="nucleotide sequence ID" value="NZ_JAGKQQ010000001.1"/>
</dbReference>
<dbReference type="PROSITE" id="PS51678">
    <property type="entry name" value="SAM_MT_PRMT"/>
    <property type="match status" value="1"/>
</dbReference>
<keyword evidence="1" id="KW-0808">Transferase</keyword>
<dbReference type="GO" id="GO:0008168">
    <property type="term" value="F:methyltransferase activity"/>
    <property type="evidence" value="ECO:0007669"/>
    <property type="project" value="UniProtKB-KW"/>
</dbReference>
<reference evidence="1 2" key="1">
    <citation type="submission" date="2021-04" db="EMBL/GenBank/DDBJ databases">
        <authorList>
            <person name="Ivanova A."/>
        </authorList>
    </citation>
    <scope>NUCLEOTIDE SEQUENCE [LARGE SCALE GENOMIC DNA]</scope>
    <source>
        <strain evidence="1 2">G18</strain>
    </source>
</reference>
<evidence type="ECO:0000313" key="1">
    <source>
        <dbReference type="EMBL" id="MBP3959505.1"/>
    </source>
</evidence>
<dbReference type="Pfam" id="PF06325">
    <property type="entry name" value="PrmA"/>
    <property type="match status" value="1"/>
</dbReference>
<dbReference type="InterPro" id="IPR029063">
    <property type="entry name" value="SAM-dependent_MTases_sf"/>
</dbReference>
<dbReference type="InterPro" id="IPR025799">
    <property type="entry name" value="Arg_MeTrfase"/>
</dbReference>
<name>A0ABS5C0V2_9BACT</name>
<dbReference type="Gene3D" id="3.40.50.150">
    <property type="entry name" value="Vaccinia Virus protein VP39"/>
    <property type="match status" value="1"/>
</dbReference>
<proteinExistence type="predicted"/>
<dbReference type="PANTHER" id="PTHR11006:SF4">
    <property type="entry name" value="PROTEIN ARGININE N-METHYLTRANSFERASE 7"/>
    <property type="match status" value="1"/>
</dbReference>
<evidence type="ECO:0000313" key="2">
    <source>
        <dbReference type="Proteomes" id="UP000676565"/>
    </source>
</evidence>
<keyword evidence="1" id="KW-0687">Ribonucleoprotein</keyword>
<dbReference type="GO" id="GO:0005840">
    <property type="term" value="C:ribosome"/>
    <property type="evidence" value="ECO:0007669"/>
    <property type="project" value="UniProtKB-KW"/>
</dbReference>
<comment type="caution">
    <text evidence="1">The sequence shown here is derived from an EMBL/GenBank/DDBJ whole genome shotgun (WGS) entry which is preliminary data.</text>
</comment>
<dbReference type="PANTHER" id="PTHR11006">
    <property type="entry name" value="PROTEIN ARGININE N-METHYLTRANSFERASE"/>
    <property type="match status" value="1"/>
</dbReference>
<dbReference type="CDD" id="cd02440">
    <property type="entry name" value="AdoMet_MTases"/>
    <property type="match status" value="1"/>
</dbReference>
<organism evidence="1 2">
    <name type="scientific">Gemmata palustris</name>
    <dbReference type="NCBI Taxonomy" id="2822762"/>
    <lineage>
        <taxon>Bacteria</taxon>
        <taxon>Pseudomonadati</taxon>
        <taxon>Planctomycetota</taxon>
        <taxon>Planctomycetia</taxon>
        <taxon>Gemmatales</taxon>
        <taxon>Gemmataceae</taxon>
        <taxon>Gemmata</taxon>
    </lineage>
</organism>
<dbReference type="Proteomes" id="UP000676565">
    <property type="component" value="Unassembled WGS sequence"/>
</dbReference>
<protein>
    <submittedName>
        <fullName evidence="1">50S ribosomal protein L11 methyltransferase</fullName>
    </submittedName>
</protein>
<dbReference type="SUPFAM" id="SSF53335">
    <property type="entry name" value="S-adenosyl-L-methionine-dependent methyltransferases"/>
    <property type="match status" value="1"/>
</dbReference>
<keyword evidence="1" id="KW-0489">Methyltransferase</keyword>
<gene>
    <name evidence="1" type="ORF">J8F10_30035</name>
</gene>
<keyword evidence="1" id="KW-0689">Ribosomal protein</keyword>
<accession>A0ABS5C0V2</accession>
<dbReference type="GO" id="GO:0032259">
    <property type="term" value="P:methylation"/>
    <property type="evidence" value="ECO:0007669"/>
    <property type="project" value="UniProtKB-KW"/>
</dbReference>
<dbReference type="EMBL" id="JAGKQQ010000001">
    <property type="protein sequence ID" value="MBP3959505.1"/>
    <property type="molecule type" value="Genomic_DNA"/>
</dbReference>
<sequence length="281" mass="30667">MDFFSHLEMPSLCLRDVTRTKAFRSAIERAVNSGDVVLDAGTGSGILAFFAAAAGARKVYAVEANEALANRLRANVELNGLEKVVEVICGDVRSLALPERVDVVLAEMIDTWLLDEHQVPALNALRAVGTIDAKTRIVPHRYEAFIAFGEVNFDCYGFKLPFPIHDWPDLDDNSGWHPLTFRAITQTAKVFDADFNDLIDPEFEVAVSVVPTTSGVINAVRISGLAHLGERVSLRDTLAFNGNKILPIAEIPVTAGQAVTFRICGYRGGSKDRGVLTINRD</sequence>
<keyword evidence="2" id="KW-1185">Reference proteome</keyword>